<evidence type="ECO:0000259" key="1">
    <source>
        <dbReference type="Pfam" id="PF07728"/>
    </source>
</evidence>
<evidence type="ECO:0000313" key="2">
    <source>
        <dbReference type="EMBL" id="TWW08489.1"/>
    </source>
</evidence>
<dbReference type="SUPFAM" id="SSF52540">
    <property type="entry name" value="P-loop containing nucleoside triphosphate hydrolases"/>
    <property type="match status" value="1"/>
</dbReference>
<dbReference type="AlphaFoldDB" id="A0A5C6M317"/>
<dbReference type="GO" id="GO:0016887">
    <property type="term" value="F:ATP hydrolysis activity"/>
    <property type="evidence" value="ECO:0007669"/>
    <property type="project" value="InterPro"/>
</dbReference>
<dbReference type="EMBL" id="SRHE01000642">
    <property type="protein sequence ID" value="TWW08489.1"/>
    <property type="molecule type" value="Genomic_DNA"/>
</dbReference>
<accession>A0A5C6M317</accession>
<dbReference type="Proteomes" id="UP000321083">
    <property type="component" value="Unassembled WGS sequence"/>
</dbReference>
<name>A0A5C6M317_9PLAN</name>
<evidence type="ECO:0000313" key="3">
    <source>
        <dbReference type="Proteomes" id="UP000321083"/>
    </source>
</evidence>
<reference evidence="2 3" key="1">
    <citation type="submission" date="2019-08" db="EMBL/GenBank/DDBJ databases">
        <title>100 year-old enigma solved: identification of Planctomyces bekefii, the type genus and species of the phylum Planctomycetes.</title>
        <authorList>
            <person name="Svetlana D.N."/>
            <person name="Overmann J."/>
        </authorList>
    </citation>
    <scope>NUCLEOTIDE SEQUENCE [LARGE SCALE GENOMIC DNA]</scope>
    <source>
        <strain evidence="2">Phe10_nw2017</strain>
    </source>
</reference>
<sequence>MALATLTINDALKLLISQIERDGYIYRPWQIAAYITAIRTRPFVILAGVSGTGKSRLPALVARLTGMPAPQRVAVRPDWNDSSEVLGYTDLQRRFRPGMVLQQMKTAASDPCRFHTCLIDEMNLARVEYYFAELLSSIEDCVPDAHGGFRSTPVLMQQVPDEDAHWQQQFLPPNLSLVGTVNVDESTHTFSRKVLDRAFTIELSHVDFSESSTPTAQTEQSSPWTVDMLMSKCRRVADVPGSDTEFPGILGQTNDLLTRINRLLVYSQMQVGYRIRDEVSIFTWNGREVLSSFRTRAGTAVDPLDLAVMMKVLPRLTGSSGALRQVLAGLIELALTGQDGSLHSDPTEAVTAWEQNGRPGSVEGAALPMTHARLCQMWQRLEHEGYTSFWH</sequence>
<keyword evidence="3" id="KW-1185">Reference proteome</keyword>
<comment type="caution">
    <text evidence="2">The sequence shown here is derived from an EMBL/GenBank/DDBJ whole genome shotgun (WGS) entry which is preliminary data.</text>
</comment>
<dbReference type="Pfam" id="PF07728">
    <property type="entry name" value="AAA_5"/>
    <property type="match status" value="1"/>
</dbReference>
<proteinExistence type="predicted"/>
<gene>
    <name evidence="2" type="ORF">E3A20_23830</name>
</gene>
<feature type="domain" description="ATPase dynein-related AAA" evidence="1">
    <location>
        <begin position="44"/>
        <end position="185"/>
    </location>
</feature>
<reference evidence="2 3" key="2">
    <citation type="submission" date="2019-08" db="EMBL/GenBank/DDBJ databases">
        <authorList>
            <person name="Henke P."/>
        </authorList>
    </citation>
    <scope>NUCLEOTIDE SEQUENCE [LARGE SCALE GENOMIC DNA]</scope>
    <source>
        <strain evidence="2">Phe10_nw2017</strain>
    </source>
</reference>
<dbReference type="GO" id="GO:0005524">
    <property type="term" value="F:ATP binding"/>
    <property type="evidence" value="ECO:0007669"/>
    <property type="project" value="InterPro"/>
</dbReference>
<protein>
    <recommendedName>
        <fullName evidence="1">ATPase dynein-related AAA domain-containing protein</fullName>
    </recommendedName>
</protein>
<organism evidence="2 3">
    <name type="scientific">Planctomyces bekefii</name>
    <dbReference type="NCBI Taxonomy" id="1653850"/>
    <lineage>
        <taxon>Bacteria</taxon>
        <taxon>Pseudomonadati</taxon>
        <taxon>Planctomycetota</taxon>
        <taxon>Planctomycetia</taxon>
        <taxon>Planctomycetales</taxon>
        <taxon>Planctomycetaceae</taxon>
        <taxon>Planctomyces</taxon>
    </lineage>
</organism>
<dbReference type="InterPro" id="IPR027417">
    <property type="entry name" value="P-loop_NTPase"/>
</dbReference>
<dbReference type="InterPro" id="IPR011704">
    <property type="entry name" value="ATPase_dyneun-rel_AAA"/>
</dbReference>
<dbReference type="Gene3D" id="3.40.50.300">
    <property type="entry name" value="P-loop containing nucleotide triphosphate hydrolases"/>
    <property type="match status" value="1"/>
</dbReference>